<dbReference type="InterPro" id="IPR037167">
    <property type="entry name" value="Peptidase_S11_C_sf"/>
</dbReference>
<dbReference type="PANTHER" id="PTHR21581">
    <property type="entry name" value="D-ALANYL-D-ALANINE CARBOXYPEPTIDASE"/>
    <property type="match status" value="1"/>
</dbReference>
<comment type="catalytic activity">
    <reaction evidence="12">
        <text>Preferential cleavage: (Ac)2-L-Lys-D-Ala-|-D-Ala. Also transpeptidation of peptidyl-alanyl moieties that are N-acyl substituents of D-alanine.</text>
        <dbReference type="EC" id="3.4.16.4"/>
    </reaction>
</comment>
<gene>
    <name evidence="17" type="ORF">FS935_22600</name>
</gene>
<organism evidence="17 18">
    <name type="scientific">Metabacillus litoralis</name>
    <dbReference type="NCBI Taxonomy" id="152268"/>
    <lineage>
        <taxon>Bacteria</taxon>
        <taxon>Bacillati</taxon>
        <taxon>Bacillota</taxon>
        <taxon>Bacilli</taxon>
        <taxon>Bacillales</taxon>
        <taxon>Bacillaceae</taxon>
        <taxon>Metabacillus</taxon>
    </lineage>
</organism>
<dbReference type="InterPro" id="IPR018044">
    <property type="entry name" value="Peptidase_S11"/>
</dbReference>
<feature type="domain" description="Peptidase S11 D-Ala-D-Ala carboxypeptidase A C-terminal" evidence="16">
    <location>
        <begin position="308"/>
        <end position="418"/>
    </location>
</feature>
<dbReference type="GO" id="GO:0009252">
    <property type="term" value="P:peptidoglycan biosynthetic process"/>
    <property type="evidence" value="ECO:0007669"/>
    <property type="project" value="UniProtKB-UniPathway"/>
</dbReference>
<dbReference type="GO" id="GO:0006508">
    <property type="term" value="P:proteolysis"/>
    <property type="evidence" value="ECO:0007669"/>
    <property type="project" value="UniProtKB-KW"/>
</dbReference>
<comment type="caution">
    <text evidence="17">The sequence shown here is derived from an EMBL/GenBank/DDBJ whole genome shotgun (WGS) entry which is preliminary data.</text>
</comment>
<evidence type="ECO:0000256" key="7">
    <source>
        <dbReference type="ARBA" id="ARBA00022729"/>
    </source>
</evidence>
<keyword evidence="9" id="KW-0133">Cell shape</keyword>
<evidence type="ECO:0000256" key="5">
    <source>
        <dbReference type="ARBA" id="ARBA00022645"/>
    </source>
</evidence>
<keyword evidence="8" id="KW-0378">Hydrolase</keyword>
<feature type="binding site" evidence="14">
    <location>
        <position position="253"/>
    </location>
    <ligand>
        <name>substrate</name>
    </ligand>
</feature>
<evidence type="ECO:0000256" key="4">
    <source>
        <dbReference type="ARBA" id="ARBA00012448"/>
    </source>
</evidence>
<dbReference type="EMBL" id="VOQF01000032">
    <property type="protein sequence ID" value="TXC78719.1"/>
    <property type="molecule type" value="Genomic_DNA"/>
</dbReference>
<dbReference type="SMART" id="SM00936">
    <property type="entry name" value="PBP5_C"/>
    <property type="match status" value="1"/>
</dbReference>
<comment type="function">
    <text evidence="1">Removes C-terminal D-alanyl residues from sugar-peptide cell wall precursors.</text>
</comment>
<dbReference type="PRINTS" id="PR00725">
    <property type="entry name" value="DADACBPTASE1"/>
</dbReference>
<keyword evidence="10" id="KW-0573">Peptidoglycan synthesis</keyword>
<evidence type="ECO:0000256" key="2">
    <source>
        <dbReference type="ARBA" id="ARBA00004752"/>
    </source>
</evidence>
<dbReference type="UniPathway" id="UPA00219"/>
<evidence type="ECO:0000256" key="12">
    <source>
        <dbReference type="ARBA" id="ARBA00034000"/>
    </source>
</evidence>
<evidence type="ECO:0000256" key="14">
    <source>
        <dbReference type="PIRSR" id="PIRSR618044-2"/>
    </source>
</evidence>
<dbReference type="GO" id="GO:0009002">
    <property type="term" value="F:serine-type D-Ala-D-Ala carboxypeptidase activity"/>
    <property type="evidence" value="ECO:0007669"/>
    <property type="project" value="UniProtKB-EC"/>
</dbReference>
<sequence length="448" mass="49296">MKLKQVMILIFAFTLVVSAFYPNGTVSAAEESISVNAGAAIIIEESTGAILYGKNVDEMLPIASMAKVMTEYLVLEAIESGKITWDQTYTPSEYVYRISQNTNLSNVPLRQDGSYNVKELYEAMAIYSANGAAIGLAEIISGSESNFVKLMNEKAKELGLQNYEFVNATGLENKDLIGMHPEGTGVDGESKVSARDMALLSRRLIQDYPDILKTASVSKGVFREGTDDQTNMPNWNWMLPGLLFEYEGVDGLKTGSTDNAGSCFTATAVRNGMRVITVVIDAKDDSGTLHTPRFKETKKMLDYAFNSFSVKEVFPANYQVKKQSEIPVVKGKEDKVSIHTKDPLTLVVKNGEDKLYKSTFKLDEKQLSKNGELTAPVKKDQKVGTMIVTYEGKSEALTYVEYNKTAQVDVVTKEAVEKANWFVLSMRGIGGFFSGLWGTVTDAVKGLF</sequence>
<dbReference type="InterPro" id="IPR015956">
    <property type="entry name" value="Peniciliin-bd_prot_C_sf"/>
</dbReference>
<keyword evidence="18" id="KW-1185">Reference proteome</keyword>
<dbReference type="InterPro" id="IPR012338">
    <property type="entry name" value="Beta-lactam/transpept-like"/>
</dbReference>
<protein>
    <recommendedName>
        <fullName evidence="4">serine-type D-Ala-D-Ala carboxypeptidase</fullName>
        <ecNumber evidence="4">3.4.16.4</ecNumber>
    </recommendedName>
</protein>
<evidence type="ECO:0000256" key="1">
    <source>
        <dbReference type="ARBA" id="ARBA00003217"/>
    </source>
</evidence>
<comment type="similarity">
    <text evidence="3 15">Belongs to the peptidase S11 family.</text>
</comment>
<feature type="active site" evidence="13">
    <location>
        <position position="128"/>
    </location>
</feature>
<keyword evidence="5 17" id="KW-0121">Carboxypeptidase</keyword>
<dbReference type="AlphaFoldDB" id="A0A5C6V0K7"/>
<comment type="pathway">
    <text evidence="2">Cell wall biogenesis; peptidoglycan biosynthesis.</text>
</comment>
<dbReference type="Gene3D" id="2.60.410.10">
    <property type="entry name" value="D-Ala-D-Ala carboxypeptidase, C-terminal domain"/>
    <property type="match status" value="1"/>
</dbReference>
<dbReference type="GO" id="GO:0071555">
    <property type="term" value="P:cell wall organization"/>
    <property type="evidence" value="ECO:0007669"/>
    <property type="project" value="UniProtKB-KW"/>
</dbReference>
<dbReference type="Proteomes" id="UP000321363">
    <property type="component" value="Unassembled WGS sequence"/>
</dbReference>
<evidence type="ECO:0000256" key="6">
    <source>
        <dbReference type="ARBA" id="ARBA00022670"/>
    </source>
</evidence>
<feature type="active site" description="Acyl-ester intermediate" evidence="13">
    <location>
        <position position="64"/>
    </location>
</feature>
<evidence type="ECO:0000256" key="3">
    <source>
        <dbReference type="ARBA" id="ARBA00007164"/>
    </source>
</evidence>
<accession>A0A5C6V0K7</accession>
<evidence type="ECO:0000256" key="15">
    <source>
        <dbReference type="RuleBase" id="RU004016"/>
    </source>
</evidence>
<feature type="active site" description="Proton acceptor" evidence="13">
    <location>
        <position position="67"/>
    </location>
</feature>
<evidence type="ECO:0000256" key="10">
    <source>
        <dbReference type="ARBA" id="ARBA00022984"/>
    </source>
</evidence>
<dbReference type="InterPro" id="IPR001967">
    <property type="entry name" value="Peptidase_S11_N"/>
</dbReference>
<dbReference type="GO" id="GO:0008360">
    <property type="term" value="P:regulation of cell shape"/>
    <property type="evidence" value="ECO:0007669"/>
    <property type="project" value="UniProtKB-KW"/>
</dbReference>
<evidence type="ECO:0000256" key="11">
    <source>
        <dbReference type="ARBA" id="ARBA00023316"/>
    </source>
</evidence>
<proteinExistence type="inferred from homology"/>
<evidence type="ECO:0000259" key="16">
    <source>
        <dbReference type="SMART" id="SM00936"/>
    </source>
</evidence>
<keyword evidence="6" id="KW-0645">Protease</keyword>
<dbReference type="PANTHER" id="PTHR21581:SF11">
    <property type="entry name" value="D-ALANYL-D-ALANINE CARBOXYPEPTIDASE DACA"/>
    <property type="match status" value="1"/>
</dbReference>
<evidence type="ECO:0000256" key="9">
    <source>
        <dbReference type="ARBA" id="ARBA00022960"/>
    </source>
</evidence>
<keyword evidence="11" id="KW-0961">Cell wall biogenesis/degradation</keyword>
<keyword evidence="7" id="KW-0732">Signal</keyword>
<reference evidence="17 18" key="1">
    <citation type="journal article" date="2005" name="Int. J. Syst. Evol. Microbiol.">
        <title>Bacillus litoralis sp. nov., isolated from a tidal flat of the Yellow Sea in Korea.</title>
        <authorList>
            <person name="Yoon J.H."/>
            <person name="Oh T.K."/>
        </authorList>
    </citation>
    <scope>NUCLEOTIDE SEQUENCE [LARGE SCALE GENOMIC DNA]</scope>
    <source>
        <strain evidence="17 18">SW-211</strain>
    </source>
</reference>
<name>A0A5C6V0K7_9BACI</name>
<dbReference type="Pfam" id="PF00768">
    <property type="entry name" value="Peptidase_S11"/>
    <property type="match status" value="1"/>
</dbReference>
<dbReference type="SUPFAM" id="SSF56601">
    <property type="entry name" value="beta-lactamase/transpeptidase-like"/>
    <property type="match status" value="1"/>
</dbReference>
<evidence type="ECO:0000256" key="8">
    <source>
        <dbReference type="ARBA" id="ARBA00022801"/>
    </source>
</evidence>
<evidence type="ECO:0000313" key="17">
    <source>
        <dbReference type="EMBL" id="TXC78719.1"/>
    </source>
</evidence>
<dbReference type="EC" id="3.4.16.4" evidence="4"/>
<dbReference type="Pfam" id="PF07943">
    <property type="entry name" value="PBP5_C"/>
    <property type="match status" value="1"/>
</dbReference>
<evidence type="ECO:0000313" key="18">
    <source>
        <dbReference type="Proteomes" id="UP000321363"/>
    </source>
</evidence>
<dbReference type="SUPFAM" id="SSF69189">
    <property type="entry name" value="Penicillin-binding protein associated domain"/>
    <property type="match status" value="1"/>
</dbReference>
<evidence type="ECO:0000256" key="13">
    <source>
        <dbReference type="PIRSR" id="PIRSR618044-1"/>
    </source>
</evidence>
<dbReference type="InterPro" id="IPR012907">
    <property type="entry name" value="Peptidase_S11_C"/>
</dbReference>
<dbReference type="Gene3D" id="3.40.710.10">
    <property type="entry name" value="DD-peptidase/beta-lactamase superfamily"/>
    <property type="match status" value="1"/>
</dbReference>
<dbReference type="OrthoDB" id="9791132at2"/>